<keyword evidence="8 9" id="KW-0131">Cell cycle</keyword>
<dbReference type="GO" id="GO:0006313">
    <property type="term" value="P:DNA transposition"/>
    <property type="evidence" value="ECO:0007669"/>
    <property type="project" value="UniProtKB-UniRule"/>
</dbReference>
<evidence type="ECO:0000256" key="5">
    <source>
        <dbReference type="ARBA" id="ARBA00022908"/>
    </source>
</evidence>
<keyword evidence="7 9" id="KW-0233">DNA recombination</keyword>
<feature type="active site" description="O-(3'-phospho-DNA)-tyrosine intermediate" evidence="9">
    <location>
        <position position="275"/>
    </location>
</feature>
<evidence type="ECO:0000256" key="8">
    <source>
        <dbReference type="ARBA" id="ARBA00023306"/>
    </source>
</evidence>
<keyword evidence="4 9" id="KW-0159">Chromosome partition</keyword>
<evidence type="ECO:0000256" key="4">
    <source>
        <dbReference type="ARBA" id="ARBA00022829"/>
    </source>
</evidence>
<dbReference type="GO" id="GO:0007059">
    <property type="term" value="P:chromosome segregation"/>
    <property type="evidence" value="ECO:0007669"/>
    <property type="project" value="UniProtKB-UniRule"/>
</dbReference>
<dbReference type="InterPro" id="IPR023009">
    <property type="entry name" value="Tyrosine_recombinase_XerC/XerD"/>
</dbReference>
<organism evidence="12 13">
    <name type="scientific">Ethanoligenens harbinense (strain DSM 18485 / JCM 12961 / CGMCC 1.5033 / YUAN-3)</name>
    <dbReference type="NCBI Taxonomy" id="663278"/>
    <lineage>
        <taxon>Bacteria</taxon>
        <taxon>Bacillati</taxon>
        <taxon>Bacillota</taxon>
        <taxon>Clostridia</taxon>
        <taxon>Eubacteriales</taxon>
        <taxon>Oscillospiraceae</taxon>
        <taxon>Ethanoligenens</taxon>
    </lineage>
</organism>
<dbReference type="SUPFAM" id="SSF56349">
    <property type="entry name" value="DNA breaking-rejoining enzymes"/>
    <property type="match status" value="1"/>
</dbReference>
<gene>
    <name evidence="9" type="primary">xerC</name>
    <name evidence="12" type="ordered locus">Ethha_1414</name>
</gene>
<protein>
    <recommendedName>
        <fullName evidence="9">Tyrosine recombinase XerC</fullName>
    </recommendedName>
</protein>
<dbReference type="NCBIfam" id="NF001399">
    <property type="entry name" value="PRK00283.1"/>
    <property type="match status" value="1"/>
</dbReference>
<evidence type="ECO:0000256" key="1">
    <source>
        <dbReference type="ARBA" id="ARBA00004496"/>
    </source>
</evidence>
<comment type="similarity">
    <text evidence="9">Belongs to the 'phage' integrase family. XerC subfamily.</text>
</comment>
<keyword evidence="5 9" id="KW-0229">DNA integration</keyword>
<keyword evidence="6 9" id="KW-0238">DNA-binding</keyword>
<reference evidence="12 13" key="1">
    <citation type="submission" date="2010-12" db="EMBL/GenBank/DDBJ databases">
        <title>Complete sequence of Ethanoligenens harbinense YUAN-3.</title>
        <authorList>
            <person name="Lucas S."/>
            <person name="Copeland A."/>
            <person name="Lapidus A."/>
            <person name="Cheng J.-F."/>
            <person name="Bruce D."/>
            <person name="Goodwin L."/>
            <person name="Pitluck S."/>
            <person name="Chertkov O."/>
            <person name="Misra M."/>
            <person name="Detter J.C."/>
            <person name="Han C."/>
            <person name="Tapia R."/>
            <person name="Land M."/>
            <person name="Hauser L."/>
            <person name="Jeffries C."/>
            <person name="Kyrpides N."/>
            <person name="Ivanova N."/>
            <person name="Mikhailova N."/>
            <person name="Wang A."/>
            <person name="Mouttaki H."/>
            <person name="He Z."/>
            <person name="Zhou J."/>
            <person name="Hemme C.L."/>
            <person name="Woyke T."/>
        </authorList>
    </citation>
    <scope>NUCLEOTIDE SEQUENCE [LARGE SCALE GENOMIC DNA]</scope>
    <source>
        <strain evidence="13">DSM 18485 / JCM 12961 / CGMCC 1.5033 / YUAN-3</strain>
    </source>
</reference>
<dbReference type="PANTHER" id="PTHR30349:SF81">
    <property type="entry name" value="TYROSINE RECOMBINASE XERC"/>
    <property type="match status" value="1"/>
</dbReference>
<name>E6U6Y4_ETHHY</name>
<evidence type="ECO:0000256" key="9">
    <source>
        <dbReference type="HAMAP-Rule" id="MF_01808"/>
    </source>
</evidence>
<sequence length="294" mass="33158">MDNYLDGYSAYLRDQKSVSASTLQSYQRDLKQFVQYLQQRGNEDPADVTAAELEMYLDVLRGKGRSEATISRFTASVRGFFQYLLLEGIISENPALLLHVERGKRCLPDILTSGEVDLLFAQPVCNDFKGYRDKAMLELLYATGIRVSELIALDVGDINLGLCTLFCRGPEKNRSIPIYNEAVQSISLYLDNARSTLRMLHGEKALFVNAGGRRLSRQGFWKIVKSYAGQAGIQKRITPHTLRHSFAAHLLENGADLKSIQEMLGHSDISSTQIYEQIVQNRCRLVYNKCHPKA</sequence>
<dbReference type="Pfam" id="PF00589">
    <property type="entry name" value="Phage_integrase"/>
    <property type="match status" value="1"/>
</dbReference>
<evidence type="ECO:0000313" key="12">
    <source>
        <dbReference type="EMBL" id="ADU26951.1"/>
    </source>
</evidence>
<evidence type="ECO:0000259" key="10">
    <source>
        <dbReference type="PROSITE" id="PS51898"/>
    </source>
</evidence>
<dbReference type="EMBL" id="CP002400">
    <property type="protein sequence ID" value="ADU26951.1"/>
    <property type="molecule type" value="Genomic_DNA"/>
</dbReference>
<dbReference type="eggNOG" id="COG4974">
    <property type="taxonomic scope" value="Bacteria"/>
</dbReference>
<dbReference type="GO" id="GO:0009037">
    <property type="term" value="F:tyrosine-based site-specific recombinase activity"/>
    <property type="evidence" value="ECO:0007669"/>
    <property type="project" value="UniProtKB-UniRule"/>
</dbReference>
<dbReference type="PROSITE" id="PS51898">
    <property type="entry name" value="TYR_RECOMBINASE"/>
    <property type="match status" value="1"/>
</dbReference>
<dbReference type="CDD" id="cd00798">
    <property type="entry name" value="INT_XerDC_C"/>
    <property type="match status" value="1"/>
</dbReference>
<proteinExistence type="inferred from homology"/>
<evidence type="ECO:0000256" key="6">
    <source>
        <dbReference type="ARBA" id="ARBA00023125"/>
    </source>
</evidence>
<dbReference type="Gene3D" id="1.10.443.10">
    <property type="entry name" value="Intergrase catalytic core"/>
    <property type="match status" value="1"/>
</dbReference>
<comment type="subunit">
    <text evidence="9">Forms a cyclic heterotetrameric complex composed of two molecules of XerC and two molecules of XerD.</text>
</comment>
<dbReference type="InterPro" id="IPR050090">
    <property type="entry name" value="Tyrosine_recombinase_XerCD"/>
</dbReference>
<dbReference type="GO" id="GO:0005737">
    <property type="term" value="C:cytoplasm"/>
    <property type="evidence" value="ECO:0007669"/>
    <property type="project" value="UniProtKB-SubCell"/>
</dbReference>
<dbReference type="InterPro" id="IPR044068">
    <property type="entry name" value="CB"/>
</dbReference>
<feature type="domain" description="Core-binding (CB)" evidence="11">
    <location>
        <begin position="1"/>
        <end position="85"/>
    </location>
</feature>
<dbReference type="GO" id="GO:0051301">
    <property type="term" value="P:cell division"/>
    <property type="evidence" value="ECO:0007669"/>
    <property type="project" value="UniProtKB-KW"/>
</dbReference>
<dbReference type="KEGG" id="eha:Ethha_1414"/>
<dbReference type="HOGENOM" id="CLU_027562_9_6_9"/>
<dbReference type="Pfam" id="PF02899">
    <property type="entry name" value="Phage_int_SAM_1"/>
    <property type="match status" value="1"/>
</dbReference>
<feature type="domain" description="Tyr recombinase" evidence="10">
    <location>
        <begin position="106"/>
        <end position="288"/>
    </location>
</feature>
<keyword evidence="2 9" id="KW-0963">Cytoplasm</keyword>
<comment type="subcellular location">
    <subcellularLocation>
        <location evidence="1 9">Cytoplasm</location>
    </subcellularLocation>
</comment>
<dbReference type="InterPro" id="IPR002104">
    <property type="entry name" value="Integrase_catalytic"/>
</dbReference>
<dbReference type="InterPro" id="IPR011010">
    <property type="entry name" value="DNA_brk_join_enz"/>
</dbReference>
<accession>E6U6Y4</accession>
<feature type="active site" evidence="9">
    <location>
        <position position="146"/>
    </location>
</feature>
<dbReference type="AlphaFoldDB" id="E6U6Y4"/>
<feature type="active site" evidence="9">
    <location>
        <position position="266"/>
    </location>
</feature>
<dbReference type="PROSITE" id="PS51900">
    <property type="entry name" value="CB"/>
    <property type="match status" value="1"/>
</dbReference>
<dbReference type="GO" id="GO:0003677">
    <property type="term" value="F:DNA binding"/>
    <property type="evidence" value="ECO:0007669"/>
    <property type="project" value="UniProtKB-UniRule"/>
</dbReference>
<dbReference type="PANTHER" id="PTHR30349">
    <property type="entry name" value="PHAGE INTEGRASE-RELATED"/>
    <property type="match status" value="1"/>
</dbReference>
<feature type="active site" evidence="9">
    <location>
        <position position="243"/>
    </location>
</feature>
<dbReference type="InterPro" id="IPR013762">
    <property type="entry name" value="Integrase-like_cat_sf"/>
</dbReference>
<comment type="caution">
    <text evidence="9">Lacks conserved residue(s) required for the propagation of feature annotation.</text>
</comment>
<dbReference type="Proteomes" id="UP000001551">
    <property type="component" value="Chromosome"/>
</dbReference>
<keyword evidence="13" id="KW-1185">Reference proteome</keyword>
<dbReference type="Gene3D" id="1.10.150.130">
    <property type="match status" value="1"/>
</dbReference>
<evidence type="ECO:0000256" key="7">
    <source>
        <dbReference type="ARBA" id="ARBA00023172"/>
    </source>
</evidence>
<dbReference type="InterPro" id="IPR010998">
    <property type="entry name" value="Integrase_recombinase_N"/>
</dbReference>
<feature type="active site" evidence="9">
    <location>
        <position position="240"/>
    </location>
</feature>
<evidence type="ECO:0000256" key="2">
    <source>
        <dbReference type="ARBA" id="ARBA00022490"/>
    </source>
</evidence>
<evidence type="ECO:0000259" key="11">
    <source>
        <dbReference type="PROSITE" id="PS51900"/>
    </source>
</evidence>
<dbReference type="STRING" id="663278.Ethha_1414"/>
<keyword evidence="3 9" id="KW-0132">Cell division</keyword>
<dbReference type="InterPro" id="IPR004107">
    <property type="entry name" value="Integrase_SAM-like_N"/>
</dbReference>
<evidence type="ECO:0000256" key="3">
    <source>
        <dbReference type="ARBA" id="ARBA00022618"/>
    </source>
</evidence>
<evidence type="ECO:0000313" key="13">
    <source>
        <dbReference type="Proteomes" id="UP000001551"/>
    </source>
</evidence>
<dbReference type="RefSeq" id="WP_013485306.1">
    <property type="nucleotide sequence ID" value="NC_014828.1"/>
</dbReference>
<comment type="function">
    <text evidence="9">Site-specific tyrosine recombinase, which acts by catalyzing the cutting and rejoining of the recombining DNA molecules. The XerC-XerD complex is essential to convert dimers of the bacterial chromosome into monomers to permit their segregation at cell division. It also contributes to the segregational stability of plasmids.</text>
</comment>
<dbReference type="HAMAP" id="MF_01808">
    <property type="entry name" value="Recomb_XerC_XerD"/>
    <property type="match status" value="1"/>
</dbReference>